<geneLocation type="plasmid" evidence="3 5">
    <name>unnamed3</name>
</geneLocation>
<dbReference type="Proteomes" id="UP000031876">
    <property type="component" value="Plasmid 2"/>
</dbReference>
<reference evidence="2" key="2">
    <citation type="submission" date="2019-07" db="EMBL/GenBank/DDBJ databases">
        <title>Phylogenomic Reclassification of ATCC Bacillus Strains and Various Taxa within the Genus Bacillus.</title>
        <authorList>
            <person name="Riojas M.A."/>
            <person name="Frank A.M."/>
            <person name="Fenn S.L."/>
            <person name="King S.P."/>
            <person name="Brower S.M."/>
            <person name="Hazbon M.H."/>
        </authorList>
    </citation>
    <scope>NUCLEOTIDE SEQUENCE</scope>
    <source>
        <strain evidence="2">ATCC 35646</strain>
    </source>
</reference>
<reference evidence="1 4" key="1">
    <citation type="journal article" date="2015" name="Genome Announc.">
        <title>Complete genome sequences for 35 biothreat assay-relevant bacillus species.</title>
        <authorList>
            <person name="Johnson S.L."/>
            <person name="Daligault H.E."/>
            <person name="Davenport K.W."/>
            <person name="Jaissle J."/>
            <person name="Frey K.G."/>
            <person name="Ladner J.T."/>
            <person name="Broomall S.M."/>
            <person name="Bishop-Lilly K.A."/>
            <person name="Bruce D.C."/>
            <person name="Gibbons H.S."/>
            <person name="Coyne S.R."/>
            <person name="Lo C.C."/>
            <person name="Meincke L."/>
            <person name="Munk A.C."/>
            <person name="Koroleva G.I."/>
            <person name="Rosenzweig C.N."/>
            <person name="Palacios G.F."/>
            <person name="Redden C.L."/>
            <person name="Minogue T.D."/>
            <person name="Chain P.S."/>
        </authorList>
    </citation>
    <scope>NUCLEOTIDE SEQUENCE [LARGE SCALE GENOMIC DNA]</scope>
    <source>
        <strain evidence="1 4">HD1011</strain>
        <plasmid evidence="1 4">2</plasmid>
    </source>
</reference>
<gene>
    <name evidence="1" type="ORF">BF38_5686</name>
    <name evidence="2" type="ORF">FO599_00235</name>
    <name evidence="3" type="ORF">FOC89_02430</name>
</gene>
<geneLocation type="plasmid" evidence="1 4">
    <name>2</name>
</geneLocation>
<name>A0A0B5NJ51_BACTU</name>
<reference evidence="3 5" key="3">
    <citation type="submission" date="2020-05" db="EMBL/GenBank/DDBJ databases">
        <title>FDA dAtabase for Regulatory Grade micrObial Sequences (FDA-ARGOS): Supporting development and validation of Infectious Disease Dx tests.</title>
        <authorList>
            <person name="Nelson B."/>
            <person name="Plummer A."/>
            <person name="Tallon L."/>
            <person name="Sadzewicz L."/>
            <person name="Zhao X."/>
            <person name="Vavikolanu K."/>
            <person name="Mehta A."/>
            <person name="Aluvathingal J."/>
            <person name="Nadendla S."/>
            <person name="Myers T."/>
            <person name="Yan Y."/>
            <person name="Sichtig H."/>
        </authorList>
    </citation>
    <scope>NUCLEOTIDE SEQUENCE [LARGE SCALE GENOMIC DNA]</scope>
    <source>
        <strain evidence="3 5">FDAARGOS_795</strain>
        <plasmid evidence="3 5">unnamed3</plasmid>
    </source>
</reference>
<dbReference type="RefSeq" id="WP_000817544.1">
    <property type="nucleotide sequence ID" value="NZ_CP009334.1"/>
</dbReference>
<evidence type="ECO:0000313" key="1">
    <source>
        <dbReference type="EMBL" id="AJG73981.1"/>
    </source>
</evidence>
<evidence type="ECO:0000313" key="3">
    <source>
        <dbReference type="EMBL" id="QKH22856.1"/>
    </source>
</evidence>
<dbReference type="KEGG" id="btw:BF38_5686"/>
<sequence length="110" mass="12680">MKRDLLKQNYSSILDKMNLAFLATDDDLMQDRITEAMFDYEFVGKLLTGVEPHLDNSCTVEERMSSILTNCISNIEDALRHMKDADWRYSKTVEEQGNIVVSMLKEIIEG</sequence>
<dbReference type="EMBL" id="CP053979">
    <property type="protein sequence ID" value="QKH22856.1"/>
    <property type="molecule type" value="Genomic_DNA"/>
</dbReference>
<dbReference type="EMBL" id="CP009334">
    <property type="protein sequence ID" value="AJG73981.1"/>
    <property type="molecule type" value="Genomic_DNA"/>
</dbReference>
<evidence type="ECO:0000313" key="4">
    <source>
        <dbReference type="Proteomes" id="UP000031876"/>
    </source>
</evidence>
<proteinExistence type="predicted"/>
<dbReference type="Proteomes" id="UP000501107">
    <property type="component" value="Plasmid unnamed3"/>
</dbReference>
<evidence type="ECO:0000313" key="2">
    <source>
        <dbReference type="EMBL" id="MDR4174555.1"/>
    </source>
</evidence>
<dbReference type="EMBL" id="VKQN01000001">
    <property type="protein sequence ID" value="MDR4174555.1"/>
    <property type="molecule type" value="Genomic_DNA"/>
</dbReference>
<protein>
    <submittedName>
        <fullName evidence="3">Uncharacterized protein</fullName>
    </submittedName>
</protein>
<organism evidence="3 5">
    <name type="scientific">Bacillus thuringiensis</name>
    <dbReference type="NCBI Taxonomy" id="1428"/>
    <lineage>
        <taxon>Bacteria</taxon>
        <taxon>Bacillati</taxon>
        <taxon>Bacillota</taxon>
        <taxon>Bacilli</taxon>
        <taxon>Bacillales</taxon>
        <taxon>Bacillaceae</taxon>
        <taxon>Bacillus</taxon>
        <taxon>Bacillus cereus group</taxon>
    </lineage>
</organism>
<keyword evidence="3" id="KW-0614">Plasmid</keyword>
<dbReference type="Proteomes" id="UP001181533">
    <property type="component" value="Unassembled WGS sequence"/>
</dbReference>
<accession>A0A0B5NJ51</accession>
<evidence type="ECO:0000313" key="5">
    <source>
        <dbReference type="Proteomes" id="UP000501107"/>
    </source>
</evidence>
<dbReference type="AlphaFoldDB" id="A0A0B5NJ51"/>